<organism evidence="2 3">
    <name type="scientific">Engystomops pustulosus</name>
    <name type="common">Tungara frog</name>
    <name type="synonym">Physalaemus pustulosus</name>
    <dbReference type="NCBI Taxonomy" id="76066"/>
    <lineage>
        <taxon>Eukaryota</taxon>
        <taxon>Metazoa</taxon>
        <taxon>Chordata</taxon>
        <taxon>Craniata</taxon>
        <taxon>Vertebrata</taxon>
        <taxon>Euteleostomi</taxon>
        <taxon>Amphibia</taxon>
        <taxon>Batrachia</taxon>
        <taxon>Anura</taxon>
        <taxon>Neobatrachia</taxon>
        <taxon>Hyloidea</taxon>
        <taxon>Leptodactylidae</taxon>
        <taxon>Leiuperinae</taxon>
        <taxon>Engystomops</taxon>
    </lineage>
</organism>
<gene>
    <name evidence="2" type="ORF">GDO81_025035</name>
</gene>
<proteinExistence type="predicted"/>
<evidence type="ECO:0000256" key="1">
    <source>
        <dbReference type="SAM" id="MobiDB-lite"/>
    </source>
</evidence>
<comment type="caution">
    <text evidence="2">The sequence shown here is derived from an EMBL/GenBank/DDBJ whole genome shotgun (WGS) entry which is preliminary data.</text>
</comment>
<dbReference type="EMBL" id="WNYA01033702">
    <property type="protein sequence ID" value="KAG8537123.1"/>
    <property type="molecule type" value="Genomic_DNA"/>
</dbReference>
<dbReference type="Proteomes" id="UP000824782">
    <property type="component" value="Unassembled WGS sequence"/>
</dbReference>
<evidence type="ECO:0000313" key="2">
    <source>
        <dbReference type="EMBL" id="KAG8537123.1"/>
    </source>
</evidence>
<keyword evidence="3" id="KW-1185">Reference proteome</keyword>
<protein>
    <submittedName>
        <fullName evidence="2">Uncharacterized protein</fullName>
    </submittedName>
</protein>
<accession>A0AAV6YM10</accession>
<reference evidence="2" key="1">
    <citation type="thesis" date="2020" institute="ProQuest LLC" country="789 East Eisenhower Parkway, Ann Arbor, MI, USA">
        <title>Comparative Genomics and Chromosome Evolution.</title>
        <authorList>
            <person name="Mudd A.B."/>
        </authorList>
    </citation>
    <scope>NUCLEOTIDE SEQUENCE</scope>
    <source>
        <strain evidence="2">237g6f4</strain>
        <tissue evidence="2">Blood</tissue>
    </source>
</reference>
<sequence>MKATNPRLHPSKYPANGCCRQRCNYCVSVVHDQVLFKHIVNEELTGEEKAEHEPMAGIQQRRPGWRTRREQALRGQRAEASTGREETAR</sequence>
<dbReference type="AlphaFoldDB" id="A0AAV6YM10"/>
<name>A0AAV6YM10_ENGPU</name>
<feature type="region of interest" description="Disordered" evidence="1">
    <location>
        <begin position="45"/>
        <end position="89"/>
    </location>
</feature>
<evidence type="ECO:0000313" key="3">
    <source>
        <dbReference type="Proteomes" id="UP000824782"/>
    </source>
</evidence>